<dbReference type="NCBIfam" id="TIGR01465">
    <property type="entry name" value="cobM_cbiF"/>
    <property type="match status" value="1"/>
</dbReference>
<evidence type="ECO:0000256" key="4">
    <source>
        <dbReference type="ARBA" id="ARBA00022603"/>
    </source>
</evidence>
<dbReference type="UniPathway" id="UPA00148"/>
<dbReference type="InterPro" id="IPR006362">
    <property type="entry name" value="Cbl_synth_CobM/CibF"/>
</dbReference>
<dbReference type="EMBL" id="CP048877">
    <property type="protein sequence ID" value="QIJ71592.1"/>
    <property type="molecule type" value="Genomic_DNA"/>
</dbReference>
<dbReference type="KEGG" id="tav:G4V39_04565"/>
<dbReference type="EC" id="2.1.1.133" evidence="8"/>
<evidence type="ECO:0000313" key="9">
    <source>
        <dbReference type="Proteomes" id="UP000502179"/>
    </source>
</evidence>
<keyword evidence="3" id="KW-0169">Cobalamin biosynthesis</keyword>
<evidence type="ECO:0000256" key="6">
    <source>
        <dbReference type="ARBA" id="ARBA00022691"/>
    </source>
</evidence>
<dbReference type="InterPro" id="IPR050161">
    <property type="entry name" value="Siro_Cobalamin_biosynth"/>
</dbReference>
<dbReference type="InterPro" id="IPR003043">
    <property type="entry name" value="Uropor_MeTrfase_CS"/>
</dbReference>
<evidence type="ECO:0000256" key="7">
    <source>
        <dbReference type="RuleBase" id="RU003960"/>
    </source>
</evidence>
<comment type="similarity">
    <text evidence="2 7">Belongs to the precorrin methyltransferase family.</text>
</comment>
<dbReference type="InterPro" id="IPR035996">
    <property type="entry name" value="4pyrrol_Methylase_sf"/>
</dbReference>
<dbReference type="PROSITE" id="PS00839">
    <property type="entry name" value="SUMT_1"/>
    <property type="match status" value="1"/>
</dbReference>
<evidence type="ECO:0000256" key="3">
    <source>
        <dbReference type="ARBA" id="ARBA00022573"/>
    </source>
</evidence>
<accession>A0A6G7PVA5</accession>
<dbReference type="SUPFAM" id="SSF53790">
    <property type="entry name" value="Tetrapyrrole methylase"/>
    <property type="match status" value="1"/>
</dbReference>
<dbReference type="InterPro" id="IPR014777">
    <property type="entry name" value="4pyrrole_Mease_sub1"/>
</dbReference>
<gene>
    <name evidence="8" type="primary">cobM</name>
    <name evidence="8" type="ORF">G4V39_04565</name>
</gene>
<dbReference type="GO" id="GO:0032259">
    <property type="term" value="P:methylation"/>
    <property type="evidence" value="ECO:0007669"/>
    <property type="project" value="UniProtKB-KW"/>
</dbReference>
<dbReference type="InterPro" id="IPR000878">
    <property type="entry name" value="4pyrrol_Mease"/>
</dbReference>
<dbReference type="PANTHER" id="PTHR45790">
    <property type="entry name" value="SIROHEME SYNTHASE-RELATED"/>
    <property type="match status" value="1"/>
</dbReference>
<dbReference type="Pfam" id="PF00590">
    <property type="entry name" value="TP_methylase"/>
    <property type="match status" value="1"/>
</dbReference>
<keyword evidence="9" id="KW-1185">Reference proteome</keyword>
<keyword evidence="5 7" id="KW-0808">Transferase</keyword>
<dbReference type="InterPro" id="IPR014776">
    <property type="entry name" value="4pyrrole_Mease_sub2"/>
</dbReference>
<evidence type="ECO:0000256" key="2">
    <source>
        <dbReference type="ARBA" id="ARBA00005879"/>
    </source>
</evidence>
<proteinExistence type="inferred from homology"/>
<dbReference type="PROSITE" id="PS00840">
    <property type="entry name" value="SUMT_2"/>
    <property type="match status" value="1"/>
</dbReference>
<protein>
    <submittedName>
        <fullName evidence="8">Precorrin-4 C(11)-methyltransferase</fullName>
        <ecNumber evidence="8">2.1.1.133</ecNumber>
    </submittedName>
</protein>
<dbReference type="Proteomes" id="UP000502179">
    <property type="component" value="Chromosome"/>
</dbReference>
<evidence type="ECO:0000256" key="1">
    <source>
        <dbReference type="ARBA" id="ARBA00004953"/>
    </source>
</evidence>
<dbReference type="GO" id="GO:0046026">
    <property type="term" value="F:precorrin-4 C11-methyltransferase activity"/>
    <property type="evidence" value="ECO:0007669"/>
    <property type="project" value="UniProtKB-EC"/>
</dbReference>
<keyword evidence="4 7" id="KW-0489">Methyltransferase</keyword>
<evidence type="ECO:0000256" key="5">
    <source>
        <dbReference type="ARBA" id="ARBA00022679"/>
    </source>
</evidence>
<dbReference type="PANTHER" id="PTHR45790:SF4">
    <property type="entry name" value="COBALT-PRECORRIN-4 C(11)-METHYLTRANSFERASE"/>
    <property type="match status" value="1"/>
</dbReference>
<name>A0A6G7PVA5_9BACT</name>
<dbReference type="Gene3D" id="3.40.1010.10">
    <property type="entry name" value="Cobalt-precorrin-4 Transmethylase, Domain 1"/>
    <property type="match status" value="1"/>
</dbReference>
<dbReference type="AlphaFoldDB" id="A0A6G7PVA5"/>
<sequence>MGEVLNKAKVYLVGAGPGDPELLTIKARRLLEEADLIVFAGSLVPQEILSGLKGELVNSASLSLPEIISLLSKAAKEGKKVIRLHSGDPSLFGAIAEEMEELEKQGVACEVVPGVSSFLAAAAALGCELTVPEVSQTLIITRASGRTPVPEKESLKELSAHQATMVLFLSASLIDKVTKELIEGGYPPETPAACVYRVGWPEEKIIRAPLKELARAVKEADIRKQALIFVGQVLEPPSGKRSKLYDPAFTHGFRQPKE</sequence>
<organism evidence="8 9">
    <name type="scientific">Thermosulfuriphilus ammonigenes</name>
    <dbReference type="NCBI Taxonomy" id="1936021"/>
    <lineage>
        <taxon>Bacteria</taxon>
        <taxon>Pseudomonadati</taxon>
        <taxon>Thermodesulfobacteriota</taxon>
        <taxon>Thermodesulfobacteria</taxon>
        <taxon>Thermodesulfobacteriales</taxon>
        <taxon>Thermodesulfobacteriaceae</taxon>
        <taxon>Thermosulfuriphilus</taxon>
    </lineage>
</organism>
<dbReference type="RefSeq" id="WP_166031810.1">
    <property type="nucleotide sequence ID" value="NZ_JACDUQ010000001.1"/>
</dbReference>
<reference evidence="8 9" key="1">
    <citation type="submission" date="2020-02" db="EMBL/GenBank/DDBJ databases">
        <title>Genome analysis of Thermosulfuriphilus ammonigenes ST65T, an anaerobic thermophilic chemolithoautotrophic bacterium isolated from a deep-sea hydrothermal vent.</title>
        <authorList>
            <person name="Slobodkina G."/>
            <person name="Allioux M."/>
            <person name="Merkel A."/>
            <person name="Alain K."/>
            <person name="Jebbar M."/>
            <person name="Slobodkin A."/>
        </authorList>
    </citation>
    <scope>NUCLEOTIDE SEQUENCE [LARGE SCALE GENOMIC DNA]</scope>
    <source>
        <strain evidence="8 9">ST65</strain>
    </source>
</reference>
<keyword evidence="6" id="KW-0949">S-adenosyl-L-methionine</keyword>
<evidence type="ECO:0000313" key="8">
    <source>
        <dbReference type="EMBL" id="QIJ71592.1"/>
    </source>
</evidence>
<dbReference type="Gene3D" id="3.30.950.10">
    <property type="entry name" value="Methyltransferase, Cobalt-precorrin-4 Transmethylase, Domain 2"/>
    <property type="match status" value="1"/>
</dbReference>
<dbReference type="CDD" id="cd11641">
    <property type="entry name" value="Precorrin-4_C11-MT"/>
    <property type="match status" value="1"/>
</dbReference>
<comment type="pathway">
    <text evidence="1">Cofactor biosynthesis; adenosylcobalamin biosynthesis.</text>
</comment>
<dbReference type="GO" id="GO:0009236">
    <property type="term" value="P:cobalamin biosynthetic process"/>
    <property type="evidence" value="ECO:0007669"/>
    <property type="project" value="UniProtKB-UniPathway"/>
</dbReference>